<sequence length="119" mass="14230">MSERPIVVRIDMLDTDYAKMVEGEPIAQERWERLEALDPYTLDRLRKQISRYRHGRLEQEGKDNILCDIGLTVELLNQADMEDIRYRVREVGYFYLTISEREQIVNWLKDELAVDLRAQ</sequence>
<evidence type="ECO:0000313" key="2">
    <source>
        <dbReference type="Proteomes" id="UP000249354"/>
    </source>
</evidence>
<dbReference type="AlphaFoldDB" id="A0A2W4TL19"/>
<evidence type="ECO:0000313" key="1">
    <source>
        <dbReference type="EMBL" id="PZO09503.1"/>
    </source>
</evidence>
<dbReference type="EMBL" id="QBMC01000251">
    <property type="protein sequence ID" value="PZO09503.1"/>
    <property type="molecule type" value="Genomic_DNA"/>
</dbReference>
<gene>
    <name evidence="1" type="ORF">DCF25_21620</name>
</gene>
<comment type="caution">
    <text evidence="1">The sequence shown here is derived from an EMBL/GenBank/DDBJ whole genome shotgun (WGS) entry which is preliminary data.</text>
</comment>
<organism evidence="1 2">
    <name type="scientific">Leptolyngbya foveolarum</name>
    <dbReference type="NCBI Taxonomy" id="47253"/>
    <lineage>
        <taxon>Bacteria</taxon>
        <taxon>Bacillati</taxon>
        <taxon>Cyanobacteriota</taxon>
        <taxon>Cyanophyceae</taxon>
        <taxon>Leptolyngbyales</taxon>
        <taxon>Leptolyngbyaceae</taxon>
        <taxon>Leptolyngbya group</taxon>
        <taxon>Leptolyngbya</taxon>
    </lineage>
</organism>
<reference evidence="2" key="1">
    <citation type="submission" date="2018-04" db="EMBL/GenBank/DDBJ databases">
        <authorList>
            <person name="Cornet L."/>
        </authorList>
    </citation>
    <scope>NUCLEOTIDE SEQUENCE [LARGE SCALE GENOMIC DNA]</scope>
</reference>
<accession>A0A2W4TL19</accession>
<dbReference type="Proteomes" id="UP000249354">
    <property type="component" value="Unassembled WGS sequence"/>
</dbReference>
<name>A0A2W4TL19_9CYAN</name>
<reference evidence="1 2" key="2">
    <citation type="submission" date="2018-06" db="EMBL/GenBank/DDBJ databases">
        <title>Metagenomic assembly of (sub)arctic Cyanobacteria and their associated microbiome from non-axenic cultures.</title>
        <authorList>
            <person name="Baurain D."/>
        </authorList>
    </citation>
    <scope>NUCLEOTIDE SEQUENCE [LARGE SCALE GENOMIC DNA]</scope>
    <source>
        <strain evidence="1">ULC129bin1</strain>
    </source>
</reference>
<proteinExistence type="predicted"/>
<protein>
    <submittedName>
        <fullName evidence="1">Uncharacterized protein</fullName>
    </submittedName>
</protein>